<feature type="active site" evidence="9">
    <location>
        <position position="565"/>
    </location>
</feature>
<dbReference type="HAMAP" id="MF_00595">
    <property type="entry name" value="PEPcase_type1"/>
    <property type="match status" value="1"/>
</dbReference>
<evidence type="ECO:0000256" key="9">
    <source>
        <dbReference type="HAMAP-Rule" id="MF_00595"/>
    </source>
</evidence>
<dbReference type="InterPro" id="IPR021135">
    <property type="entry name" value="PEP_COase"/>
</dbReference>
<keyword evidence="11" id="KW-1185">Reference proteome</keyword>
<comment type="similarity">
    <text evidence="2 9">Belongs to the PEPCase type 1 family.</text>
</comment>
<keyword evidence="5 9" id="KW-0460">Magnesium</keyword>
<dbReference type="AlphaFoldDB" id="B4R835"/>
<proteinExistence type="inferred from homology"/>
<dbReference type="InterPro" id="IPR015813">
    <property type="entry name" value="Pyrv/PenolPyrv_kinase-like_dom"/>
</dbReference>
<dbReference type="PANTHER" id="PTHR30523:SF6">
    <property type="entry name" value="PHOSPHOENOLPYRUVATE CARBOXYLASE"/>
    <property type="match status" value="1"/>
</dbReference>
<evidence type="ECO:0000256" key="2">
    <source>
        <dbReference type="ARBA" id="ARBA00008346"/>
    </source>
</evidence>
<dbReference type="EC" id="4.1.1.31" evidence="3 9"/>
<dbReference type="NCBIfam" id="NF000584">
    <property type="entry name" value="PRK00009.1"/>
    <property type="match status" value="1"/>
</dbReference>
<dbReference type="Pfam" id="PF00311">
    <property type="entry name" value="PEPcase"/>
    <property type="match status" value="1"/>
</dbReference>
<accession>B4R835</accession>
<gene>
    <name evidence="9 10" type="primary">ppc</name>
    <name evidence="10" type="ordered locus">PHZ_c1154</name>
</gene>
<evidence type="ECO:0000256" key="8">
    <source>
        <dbReference type="ARBA" id="ARBA00048995"/>
    </source>
</evidence>
<comment type="subunit">
    <text evidence="9">Homotetramer.</text>
</comment>
<protein>
    <recommendedName>
        <fullName evidence="4 9">Phosphoenolpyruvate carboxylase</fullName>
        <shortName evidence="9">PEPC</shortName>
        <shortName evidence="9">PEPCase</shortName>
        <ecNumber evidence="3 9">4.1.1.31</ecNumber>
    </recommendedName>
</protein>
<comment type="catalytic activity">
    <reaction evidence="8 9">
        <text>oxaloacetate + phosphate = phosphoenolpyruvate + hydrogencarbonate</text>
        <dbReference type="Rhea" id="RHEA:28370"/>
        <dbReference type="ChEBI" id="CHEBI:16452"/>
        <dbReference type="ChEBI" id="CHEBI:17544"/>
        <dbReference type="ChEBI" id="CHEBI:43474"/>
        <dbReference type="ChEBI" id="CHEBI:58702"/>
        <dbReference type="EC" id="4.1.1.31"/>
    </reaction>
</comment>
<evidence type="ECO:0000256" key="6">
    <source>
        <dbReference type="ARBA" id="ARBA00023239"/>
    </source>
</evidence>
<dbReference type="PRINTS" id="PR00150">
    <property type="entry name" value="PEPCARBXLASE"/>
</dbReference>
<feature type="active site" evidence="9">
    <location>
        <position position="139"/>
    </location>
</feature>
<evidence type="ECO:0000313" key="11">
    <source>
        <dbReference type="Proteomes" id="UP000001868"/>
    </source>
</evidence>
<dbReference type="HOGENOM" id="CLU_006557_2_0_5"/>
<dbReference type="InterPro" id="IPR022805">
    <property type="entry name" value="PEP_COase_bac/pln-type"/>
</dbReference>
<evidence type="ECO:0000256" key="7">
    <source>
        <dbReference type="ARBA" id="ARBA00023300"/>
    </source>
</evidence>
<dbReference type="GO" id="GO:0005829">
    <property type="term" value="C:cytosol"/>
    <property type="evidence" value="ECO:0007669"/>
    <property type="project" value="TreeGrafter"/>
</dbReference>
<evidence type="ECO:0000256" key="4">
    <source>
        <dbReference type="ARBA" id="ARBA00022419"/>
    </source>
</evidence>
<dbReference type="GO" id="GO:0000287">
    <property type="term" value="F:magnesium ion binding"/>
    <property type="evidence" value="ECO:0007669"/>
    <property type="project" value="UniProtKB-UniRule"/>
</dbReference>
<dbReference type="Gene3D" id="1.20.1440.90">
    <property type="entry name" value="Phosphoenolpyruvate/pyruvate domain"/>
    <property type="match status" value="1"/>
</dbReference>
<keyword evidence="7 9" id="KW-0120">Carbon dioxide fixation</keyword>
<dbReference type="OrthoDB" id="9768133at2"/>
<dbReference type="RefSeq" id="WP_012521714.1">
    <property type="nucleotide sequence ID" value="NC_011144.1"/>
</dbReference>
<dbReference type="PANTHER" id="PTHR30523">
    <property type="entry name" value="PHOSPHOENOLPYRUVATE CARBOXYLASE"/>
    <property type="match status" value="1"/>
</dbReference>
<dbReference type="eggNOG" id="COG2352">
    <property type="taxonomic scope" value="Bacteria"/>
</dbReference>
<evidence type="ECO:0000313" key="10">
    <source>
        <dbReference type="EMBL" id="ACG77568.1"/>
    </source>
</evidence>
<dbReference type="GO" id="GO:0008964">
    <property type="term" value="F:phosphoenolpyruvate carboxylase activity"/>
    <property type="evidence" value="ECO:0007669"/>
    <property type="project" value="UniProtKB-UniRule"/>
</dbReference>
<sequence>MTQSVPDQLRAAVRFLGRVLGDVIRAQDGVAVFNQIEDIRQASVGFHREGTPEAARLMAERLGSLSLEDTVRFAHSFACFLQITNIAEDQIQRRRIRAGEARPDTLAGAVRALAADGVERKEVEDLLAGALIAPVITAHPSEVRRKSVLDRQSAIARGLEAFDRARTDAEREAAEQELVREVSIFWRTRLLRHVKIAVGDEIENAVSYFERSFLAALPRLYARWRHVLGQDEALASFLRVGSWVGGDRDGNPFVTAQVMRQALARQSRAALRLYLDQVHALGAELSISSDLAGVTPELQALADKAHDASPHRTDEPYRRALTGVYARLAATYPLLTGEAPPRPASTPGEPYEDPQTLRADLQTVLDSLLRMHGEAFADGPLPDLIRAVDVFGFHLATLDMRQNSAVHARVAAELLRTAGVCADYEALDEAGRCQLLLSELRHGRLLASPFATYSEETARELEILATAAEIKRRYGPDSIRAYIVSNTTSVSDLLEVYLLLKEVGLFRPGAPPTAEILAEPLFETIEDLRAAPKTMARYLALPQIHDLLAGHGLQEVMIGYSDSNKDGSYLTSTWELHKTSRALASVVGGAGLRLQLFHGRGGAVGRGGGSSFEALVAQPRGTVGGRIRITEQGEVVANKYADPELAGQSLETLTAGVVLASLRRHASEDLAAPQTKAMDALARHAMQAYRSLVYETPGFVDYFFAATPIAEIADLNIGSRPTSRQASRSIQGLRAIPWVFSWSQSRAMLPGWYGFGSAVANGGVPMAQLRELFESWPFFATTLANMEMVLAKGDLAIAGRYAGLVEDQALAETVFGQIRAEWERTTEALLEITGQSALLEHNPDLAAVIRSRLPYIDPLNHLQIELIRRRRSGDDQEAVRQGIHLTINGVAAGLRNTG</sequence>
<dbReference type="EMBL" id="CP000747">
    <property type="protein sequence ID" value="ACG77568.1"/>
    <property type="molecule type" value="Genomic_DNA"/>
</dbReference>
<reference evidence="10 11" key="1">
    <citation type="journal article" date="2008" name="BMC Genomics">
        <title>Complete genome of Phenylobacterium zucineum - a novel facultative intracellular bacterium isolated from human erythroleukemia cell line K562.</title>
        <authorList>
            <person name="Luo Y."/>
            <person name="Xu X."/>
            <person name="Ding Z."/>
            <person name="Liu Z."/>
            <person name="Zhang B."/>
            <person name="Yan Z."/>
            <person name="Sun J."/>
            <person name="Hu S."/>
            <person name="Hu X."/>
        </authorList>
    </citation>
    <scope>NUCLEOTIDE SEQUENCE [LARGE SCALE GENOMIC DNA]</scope>
    <source>
        <strain evidence="10 11">HLK1</strain>
    </source>
</reference>
<evidence type="ECO:0000256" key="1">
    <source>
        <dbReference type="ARBA" id="ARBA00003670"/>
    </source>
</evidence>
<dbReference type="KEGG" id="pzu:PHZ_c1154"/>
<keyword evidence="10" id="KW-0670">Pyruvate</keyword>
<dbReference type="GO" id="GO:0006099">
    <property type="term" value="P:tricarboxylic acid cycle"/>
    <property type="evidence" value="ECO:0007669"/>
    <property type="project" value="InterPro"/>
</dbReference>
<organism evidence="10 11">
    <name type="scientific">Phenylobacterium zucineum (strain HLK1)</name>
    <dbReference type="NCBI Taxonomy" id="450851"/>
    <lineage>
        <taxon>Bacteria</taxon>
        <taxon>Pseudomonadati</taxon>
        <taxon>Pseudomonadota</taxon>
        <taxon>Alphaproteobacteria</taxon>
        <taxon>Caulobacterales</taxon>
        <taxon>Caulobacteraceae</taxon>
        <taxon>Phenylobacterium</taxon>
    </lineage>
</organism>
<keyword evidence="6 9" id="KW-0456">Lyase</keyword>
<dbReference type="GO" id="GO:0006107">
    <property type="term" value="P:oxaloacetate metabolic process"/>
    <property type="evidence" value="ECO:0007669"/>
    <property type="project" value="UniProtKB-UniRule"/>
</dbReference>
<comment type="function">
    <text evidence="1 9">Forms oxaloacetate, a four-carbon dicarboxylic acid source for the tricarboxylic acid cycle.</text>
</comment>
<dbReference type="STRING" id="450851.PHZ_c1154"/>
<dbReference type="Proteomes" id="UP000001868">
    <property type="component" value="Chromosome"/>
</dbReference>
<dbReference type="GO" id="GO:0015977">
    <property type="term" value="P:carbon fixation"/>
    <property type="evidence" value="ECO:0007669"/>
    <property type="project" value="UniProtKB-UniRule"/>
</dbReference>
<name>B4R835_PHEZH</name>
<evidence type="ECO:0000256" key="3">
    <source>
        <dbReference type="ARBA" id="ARBA00012305"/>
    </source>
</evidence>
<comment type="cofactor">
    <cofactor evidence="9">
        <name>Mg(2+)</name>
        <dbReference type="ChEBI" id="CHEBI:18420"/>
    </cofactor>
</comment>
<evidence type="ECO:0000256" key="5">
    <source>
        <dbReference type="ARBA" id="ARBA00022842"/>
    </source>
</evidence>
<dbReference type="SUPFAM" id="SSF51621">
    <property type="entry name" value="Phosphoenolpyruvate/pyruvate domain"/>
    <property type="match status" value="1"/>
</dbReference>